<keyword evidence="2" id="KW-0547">Nucleotide-binding</keyword>
<dbReference type="InterPro" id="IPR027417">
    <property type="entry name" value="P-loop_NTPase"/>
</dbReference>
<evidence type="ECO:0000313" key="7">
    <source>
        <dbReference type="EMBL" id="SHK62858.1"/>
    </source>
</evidence>
<dbReference type="STRING" id="1848.SAMN05443637_10966"/>
<dbReference type="SMART" id="SM00862">
    <property type="entry name" value="Trans_reg_C"/>
    <property type="match status" value="1"/>
</dbReference>
<dbReference type="RefSeq" id="WP_073457386.1">
    <property type="nucleotide sequence ID" value="NZ_CALGVN010000044.1"/>
</dbReference>
<dbReference type="InterPro" id="IPR016032">
    <property type="entry name" value="Sig_transdc_resp-reg_C-effctor"/>
</dbReference>
<dbReference type="GO" id="GO:0003677">
    <property type="term" value="F:DNA binding"/>
    <property type="evidence" value="ECO:0007669"/>
    <property type="project" value="UniProtKB-KW"/>
</dbReference>
<comment type="similarity">
    <text evidence="1">Belongs to the AfsR/DnrI/RedD regulatory family.</text>
</comment>
<keyword evidence="8" id="KW-1185">Reference proteome</keyword>
<sequence>MGEVSLRLIGPPFGTAAGPGGALGSRKARRLLLLLAAERGRTVGVPRIVEVLWGDTPPRRPAENVATLVSRLRAALGADVVLGDRTGYRLGDVETDLGTAARLVATARIGLPAAPGPAAVAAERAIALLEAGEVLPGEPDSDWVAAVRAEAAALLRTARHTAAAAALATGDSDAAIAAAEAAVRADRLDEPACRLLMSAHLAAGAPGAALAAYTRLREVLATELGTDPDPRTQAVHLAVLRGQPVSEPAAPAAGPRRSGVVGRAAELAALDRAWSDAATGRPSLILVCGEAGIGKTRLLEELTERVTTDGGLVAGARCYTAERSLFLQPVVDALGPPLAALPPADLRDLAGPYATDLAELMPVLQDVLGPATGGRDGSVDDLRRTFEAVTHAVRGLSRRRPLLLTLDDLQHAGLTTVELVHYLARRADRCRALVVVAVRSEEGAAALDMLGPRGRRIELGPLTAAAVGELAAAAGHARLAGQILQRTGGHPLFVVETLRGLRSGDTAVPATLQSAVLARVRRAGPEIEDLLRAGAVLGAAVDPAVVAAVLGLPEHTALKRCEQAVQARLLVVSGRSYEFVNDLVQEVLYATTAEPVRVAHHRRAADLLTNSPEAVAAHAAAVGDRPRAARALLTAGERALLRYALPDADALLGSALDQARLADSAELVARAHLLRGRAREAAGRFADAAADHRAALATVRGIGDERTQMHALRALGGHPLLAGGAAMSECVAHLAEGLAIAVRLGDRAVEAGLRGWLAVLATNDLRFGDALEQGRRAVRAARAAASDDALAAALDGLKNAHAYVGDMTELRAVLAELVPLLRRTRNFELLQWAVFESAFPAIAAADWSAALACVDEALEINRRSRNPVTASWFVAHLGWIARLRGRLDEAEEHGRRAARLAEQTAHPWYIADADALLGATLAERGETAEAVRVLRAARERASRHGASAYLLRCLGPLAALTPQDHAVLADADALVARIGEHAWFVGLDAYCGVARGWLAAGDPDRARTVLAPLLAAARRRDWRPVVAHAGLVAAEAALVCGADPAGLLAECARLGAIHGMPGVVARAEDLAAA</sequence>
<evidence type="ECO:0000259" key="5">
    <source>
        <dbReference type="SMART" id="SM00862"/>
    </source>
</evidence>
<dbReference type="InterPro" id="IPR036388">
    <property type="entry name" value="WH-like_DNA-bd_sf"/>
</dbReference>
<dbReference type="AlphaFoldDB" id="A0A1M6U195"/>
<dbReference type="SMART" id="SM01043">
    <property type="entry name" value="BTAD"/>
    <property type="match status" value="1"/>
</dbReference>
<dbReference type="Proteomes" id="UP000184363">
    <property type="component" value="Unassembled WGS sequence"/>
</dbReference>
<reference evidence="7 8" key="1">
    <citation type="submission" date="2016-11" db="EMBL/GenBank/DDBJ databases">
        <authorList>
            <person name="Jaros S."/>
            <person name="Januszkiewicz K."/>
            <person name="Wedrychowicz H."/>
        </authorList>
    </citation>
    <scope>NUCLEOTIDE SEQUENCE [LARGE SCALE GENOMIC DNA]</scope>
    <source>
        <strain evidence="7 8">DSM 43832</strain>
    </source>
</reference>
<dbReference type="OrthoDB" id="3666751at2"/>
<feature type="domain" description="OmpR/PhoB-type" evidence="5">
    <location>
        <begin position="20"/>
        <end position="90"/>
    </location>
</feature>
<dbReference type="GO" id="GO:0000160">
    <property type="term" value="P:phosphorelay signal transduction system"/>
    <property type="evidence" value="ECO:0007669"/>
    <property type="project" value="InterPro"/>
</dbReference>
<dbReference type="GO" id="GO:0005737">
    <property type="term" value="C:cytoplasm"/>
    <property type="evidence" value="ECO:0007669"/>
    <property type="project" value="TreeGrafter"/>
</dbReference>
<dbReference type="GO" id="GO:0005524">
    <property type="term" value="F:ATP binding"/>
    <property type="evidence" value="ECO:0007669"/>
    <property type="project" value="UniProtKB-KW"/>
</dbReference>
<dbReference type="SUPFAM" id="SSF52540">
    <property type="entry name" value="P-loop containing nucleoside triphosphate hydrolases"/>
    <property type="match status" value="1"/>
</dbReference>
<dbReference type="Pfam" id="PF13191">
    <property type="entry name" value="AAA_16"/>
    <property type="match status" value="1"/>
</dbReference>
<dbReference type="Gene3D" id="1.25.40.10">
    <property type="entry name" value="Tetratricopeptide repeat domain"/>
    <property type="match status" value="3"/>
</dbReference>
<evidence type="ECO:0000313" key="8">
    <source>
        <dbReference type="Proteomes" id="UP000184363"/>
    </source>
</evidence>
<dbReference type="SMART" id="SM00028">
    <property type="entry name" value="TPR"/>
    <property type="match status" value="4"/>
</dbReference>
<dbReference type="SUPFAM" id="SSF46894">
    <property type="entry name" value="C-terminal effector domain of the bipartite response regulators"/>
    <property type="match status" value="1"/>
</dbReference>
<protein>
    <submittedName>
        <fullName evidence="7">Transcriptional regulatory protein, C terminal</fullName>
    </submittedName>
</protein>
<keyword evidence="4" id="KW-0238">DNA-binding</keyword>
<dbReference type="Pfam" id="PF03704">
    <property type="entry name" value="BTAD"/>
    <property type="match status" value="1"/>
</dbReference>
<gene>
    <name evidence="7" type="ORF">SAMN05443637_10966</name>
</gene>
<dbReference type="InterPro" id="IPR019734">
    <property type="entry name" value="TPR_rpt"/>
</dbReference>
<evidence type="ECO:0000256" key="3">
    <source>
        <dbReference type="ARBA" id="ARBA00022840"/>
    </source>
</evidence>
<dbReference type="SUPFAM" id="SSF48452">
    <property type="entry name" value="TPR-like"/>
    <property type="match status" value="2"/>
</dbReference>
<keyword evidence="3" id="KW-0067">ATP-binding</keyword>
<proteinExistence type="inferred from homology"/>
<organism evidence="7 8">
    <name type="scientific">Pseudonocardia thermophila</name>
    <dbReference type="NCBI Taxonomy" id="1848"/>
    <lineage>
        <taxon>Bacteria</taxon>
        <taxon>Bacillati</taxon>
        <taxon>Actinomycetota</taxon>
        <taxon>Actinomycetes</taxon>
        <taxon>Pseudonocardiales</taxon>
        <taxon>Pseudonocardiaceae</taxon>
        <taxon>Pseudonocardia</taxon>
    </lineage>
</organism>
<dbReference type="Gene3D" id="1.10.10.10">
    <property type="entry name" value="Winged helix-like DNA-binding domain superfamily/Winged helix DNA-binding domain"/>
    <property type="match status" value="1"/>
</dbReference>
<evidence type="ECO:0000256" key="4">
    <source>
        <dbReference type="ARBA" id="ARBA00023125"/>
    </source>
</evidence>
<evidence type="ECO:0000256" key="1">
    <source>
        <dbReference type="ARBA" id="ARBA00005820"/>
    </source>
</evidence>
<dbReference type="EMBL" id="FRAP01000009">
    <property type="protein sequence ID" value="SHK62858.1"/>
    <property type="molecule type" value="Genomic_DNA"/>
</dbReference>
<dbReference type="GO" id="GO:0006355">
    <property type="term" value="P:regulation of DNA-templated transcription"/>
    <property type="evidence" value="ECO:0007669"/>
    <property type="project" value="InterPro"/>
</dbReference>
<dbReference type="PANTHER" id="PTHR16305">
    <property type="entry name" value="TESTICULAR SOLUBLE ADENYLYL CYCLASE"/>
    <property type="match status" value="1"/>
</dbReference>
<accession>A0A1M6U195</accession>
<dbReference type="InterPro" id="IPR011990">
    <property type="entry name" value="TPR-like_helical_dom_sf"/>
</dbReference>
<dbReference type="InterPro" id="IPR005158">
    <property type="entry name" value="BTAD"/>
</dbReference>
<dbReference type="GO" id="GO:0004016">
    <property type="term" value="F:adenylate cyclase activity"/>
    <property type="evidence" value="ECO:0007669"/>
    <property type="project" value="TreeGrafter"/>
</dbReference>
<dbReference type="InterPro" id="IPR001867">
    <property type="entry name" value="OmpR/PhoB-type_DNA-bd"/>
</dbReference>
<dbReference type="PANTHER" id="PTHR16305:SF35">
    <property type="entry name" value="TRANSCRIPTIONAL ACTIVATOR DOMAIN"/>
    <property type="match status" value="1"/>
</dbReference>
<evidence type="ECO:0000256" key="2">
    <source>
        <dbReference type="ARBA" id="ARBA00022741"/>
    </source>
</evidence>
<dbReference type="InterPro" id="IPR041664">
    <property type="entry name" value="AAA_16"/>
</dbReference>
<evidence type="ECO:0000259" key="6">
    <source>
        <dbReference type="SMART" id="SM01043"/>
    </source>
</evidence>
<feature type="domain" description="Bacterial transcriptional activator" evidence="6">
    <location>
        <begin position="95"/>
        <end position="240"/>
    </location>
</feature>
<name>A0A1M6U195_PSETH</name>